<sequence length="90" mass="9746">MVSLAMPLLRAAVASSILLLSSQAGYAPKDAPRLPEGFCPKGTGTVTDTTGECMCHWQHRDGCVGSKCQYEMGLSWYHYSCEDCKCVAKP</sequence>
<comment type="caution">
    <text evidence="2">The sequence shown here is derived from an EMBL/GenBank/DDBJ whole genome shotgun (WGS) entry which is preliminary data.</text>
</comment>
<feature type="chain" id="PRO_5044895962" evidence="1">
    <location>
        <begin position="25"/>
        <end position="90"/>
    </location>
</feature>
<proteinExistence type="predicted"/>
<evidence type="ECO:0000256" key="1">
    <source>
        <dbReference type="SAM" id="SignalP"/>
    </source>
</evidence>
<gene>
    <name evidence="2" type="ORF">ACHAW5_007747</name>
</gene>
<protein>
    <submittedName>
        <fullName evidence="2">Uncharacterized protein</fullName>
    </submittedName>
</protein>
<name>A0ABD3PG22_9STRA</name>
<dbReference type="EMBL" id="JALLAZ020000818">
    <property type="protein sequence ID" value="KAL3786617.1"/>
    <property type="molecule type" value="Genomic_DNA"/>
</dbReference>
<organism evidence="2 3">
    <name type="scientific">Stephanodiscus triporus</name>
    <dbReference type="NCBI Taxonomy" id="2934178"/>
    <lineage>
        <taxon>Eukaryota</taxon>
        <taxon>Sar</taxon>
        <taxon>Stramenopiles</taxon>
        <taxon>Ochrophyta</taxon>
        <taxon>Bacillariophyta</taxon>
        <taxon>Coscinodiscophyceae</taxon>
        <taxon>Thalassiosirophycidae</taxon>
        <taxon>Stephanodiscales</taxon>
        <taxon>Stephanodiscaceae</taxon>
        <taxon>Stephanodiscus</taxon>
    </lineage>
</organism>
<keyword evidence="1" id="KW-0732">Signal</keyword>
<accession>A0ABD3PG22</accession>
<keyword evidence="3" id="KW-1185">Reference proteome</keyword>
<evidence type="ECO:0000313" key="3">
    <source>
        <dbReference type="Proteomes" id="UP001530315"/>
    </source>
</evidence>
<feature type="signal peptide" evidence="1">
    <location>
        <begin position="1"/>
        <end position="24"/>
    </location>
</feature>
<evidence type="ECO:0000313" key="2">
    <source>
        <dbReference type="EMBL" id="KAL3786617.1"/>
    </source>
</evidence>
<dbReference type="AlphaFoldDB" id="A0ABD3PG22"/>
<reference evidence="2 3" key="1">
    <citation type="submission" date="2024-10" db="EMBL/GenBank/DDBJ databases">
        <title>Updated reference genomes for cyclostephanoid diatoms.</title>
        <authorList>
            <person name="Roberts W.R."/>
            <person name="Alverson A.J."/>
        </authorList>
    </citation>
    <scope>NUCLEOTIDE SEQUENCE [LARGE SCALE GENOMIC DNA]</scope>
    <source>
        <strain evidence="2 3">AJA276-08</strain>
    </source>
</reference>
<dbReference type="Proteomes" id="UP001530315">
    <property type="component" value="Unassembled WGS sequence"/>
</dbReference>